<organism evidence="1 2">
    <name type="scientific">Segatella copri</name>
    <dbReference type="NCBI Taxonomy" id="165179"/>
    <lineage>
        <taxon>Bacteria</taxon>
        <taxon>Pseudomonadati</taxon>
        <taxon>Bacteroidota</taxon>
        <taxon>Bacteroidia</taxon>
        <taxon>Bacteroidales</taxon>
        <taxon>Prevotellaceae</taxon>
        <taxon>Segatella</taxon>
    </lineage>
</organism>
<comment type="caution">
    <text evidence="1">The sequence shown here is derived from an EMBL/GenBank/DDBJ whole genome shotgun (WGS) entry which is preliminary data.</text>
</comment>
<protein>
    <submittedName>
        <fullName evidence="1">Uncharacterized protein</fullName>
    </submittedName>
</protein>
<evidence type="ECO:0000313" key="1">
    <source>
        <dbReference type="EMBL" id="MQN77653.1"/>
    </source>
</evidence>
<reference evidence="2" key="1">
    <citation type="submission" date="2019-09" db="EMBL/GenBank/DDBJ databases">
        <title>Distinct polysaccharide growth profiles of human intestinal Prevotella copri isolates.</title>
        <authorList>
            <person name="Fehlner-Peach H."/>
            <person name="Magnabosco C."/>
            <person name="Raghavan V."/>
            <person name="Scher J.U."/>
            <person name="Tett A."/>
            <person name="Cox L.M."/>
            <person name="Gottsegen C."/>
            <person name="Watters A."/>
            <person name="Wiltshire- Gordon J.D."/>
            <person name="Segata N."/>
            <person name="Bonneau R."/>
            <person name="Littman D.R."/>
        </authorList>
    </citation>
    <scope>NUCLEOTIDE SEQUENCE [LARGE SCALE GENOMIC DNA]</scope>
    <source>
        <strain evidence="2">BU41712</strain>
    </source>
</reference>
<dbReference type="AlphaFoldDB" id="A0AA90ZRP4"/>
<gene>
    <name evidence="1" type="ORF">F7D71_07225</name>
</gene>
<accession>A0AA90ZRP4</accession>
<dbReference type="Proteomes" id="UP000423156">
    <property type="component" value="Unassembled WGS sequence"/>
</dbReference>
<sequence>MDKKTAYKVISQFRANNCKSGALAIALDEALKALKPIAVNQVFCIKLEILDSGNYYHSKAAQSTLWLEASNNKKKMQAHIAEWRSKVVERCKDNNSSFEFDFHHGSPYNFTANKSNCNELPFYFKGKHYCFTILEVSKSIKSMYDDRIEKDMDAVQDMMSYLNL</sequence>
<dbReference type="RefSeq" id="WP_153092770.1">
    <property type="nucleotide sequence ID" value="NZ_JBALJY010000001.1"/>
</dbReference>
<proteinExistence type="predicted"/>
<name>A0AA90ZRP4_9BACT</name>
<evidence type="ECO:0000313" key="2">
    <source>
        <dbReference type="Proteomes" id="UP000423156"/>
    </source>
</evidence>
<dbReference type="EMBL" id="VZBZ01000094">
    <property type="protein sequence ID" value="MQN77653.1"/>
    <property type="molecule type" value="Genomic_DNA"/>
</dbReference>